<dbReference type="KEGG" id="ncb:C0V82_11115"/>
<dbReference type="EMBL" id="CP025611">
    <property type="protein sequence ID" value="AUN30730.1"/>
    <property type="molecule type" value="Genomic_DNA"/>
</dbReference>
<dbReference type="InterPro" id="IPR008928">
    <property type="entry name" value="6-hairpin_glycosidase_sf"/>
</dbReference>
<keyword evidence="1" id="KW-0732">Signal</keyword>
<accession>A0A2K9NC66</accession>
<dbReference type="Proteomes" id="UP000234752">
    <property type="component" value="Chromosome eg_1"/>
</dbReference>
<dbReference type="GO" id="GO:0005975">
    <property type="term" value="P:carbohydrate metabolic process"/>
    <property type="evidence" value="ECO:0007669"/>
    <property type="project" value="InterPro"/>
</dbReference>
<dbReference type="AlphaFoldDB" id="A0A2K9NC66"/>
<dbReference type="OrthoDB" id="1171174at2"/>
<protein>
    <recommendedName>
        <fullName evidence="4">Methylaspartate ammonia-lyase</fullName>
    </recommendedName>
</protein>
<evidence type="ECO:0008006" key="4">
    <source>
        <dbReference type="Google" id="ProtNLM"/>
    </source>
</evidence>
<sequence>MCRCGWNRRPTAGGTLLSLAHPMAAALLLALSLVPPALAANTSPDPAALLESRLCGSLTVAIDSVPGKGPAFLRSFDHPSGAGAPAEDALKNAAFTYDNALAAIALVACGRAGKARRIGDALLSAVDSDRAGPQGRLRTTYRAGPQQEFPIPPNGWWNQKAQRWEEDAYQVGTATGNVAWAGLALLTLADALNEPKYRAGAAKLGAWVLAHTRDARGPGGFTGGVHGDGAGTQALTWKSVEHNTDLVALFGWLERAGVPGGDWAAGKAAALSFLNALWRADAGYFPTGTLPDGVTVNDGNSGLDALLWPLLLPESPRDWDRALDRADTLHGVTGGYDFNGDRDGVWVEGTAQAALSWASVGDRERAEKLLASLIGDISPGGYLWATRGDKVSTGFAIGPDSKNADFFYYRQPHLGATSWAVLAAKGWNPFTGKMIKAP</sequence>
<evidence type="ECO:0000256" key="1">
    <source>
        <dbReference type="SAM" id="SignalP"/>
    </source>
</evidence>
<organism evidence="2 3">
    <name type="scientific">Niveispirillum cyanobacteriorum</name>
    <dbReference type="NCBI Taxonomy" id="1612173"/>
    <lineage>
        <taxon>Bacteria</taxon>
        <taxon>Pseudomonadati</taxon>
        <taxon>Pseudomonadota</taxon>
        <taxon>Alphaproteobacteria</taxon>
        <taxon>Rhodospirillales</taxon>
        <taxon>Azospirillaceae</taxon>
        <taxon>Niveispirillum</taxon>
    </lineage>
</organism>
<reference evidence="2 3" key="1">
    <citation type="submission" date="2017-12" db="EMBL/GenBank/DDBJ databases">
        <title>Genomes of bacteria within cyanobacterial aggregates.</title>
        <authorList>
            <person name="Cai H."/>
        </authorList>
    </citation>
    <scope>NUCLEOTIDE SEQUENCE [LARGE SCALE GENOMIC DNA]</scope>
    <source>
        <strain evidence="2 3">TH16</strain>
    </source>
</reference>
<evidence type="ECO:0000313" key="2">
    <source>
        <dbReference type="EMBL" id="AUN30730.1"/>
    </source>
</evidence>
<feature type="signal peptide" evidence="1">
    <location>
        <begin position="1"/>
        <end position="39"/>
    </location>
</feature>
<keyword evidence="3" id="KW-1185">Reference proteome</keyword>
<proteinExistence type="predicted"/>
<evidence type="ECO:0000313" key="3">
    <source>
        <dbReference type="Proteomes" id="UP000234752"/>
    </source>
</evidence>
<name>A0A2K9NC66_9PROT</name>
<feature type="chain" id="PRO_5014817475" description="Methylaspartate ammonia-lyase" evidence="1">
    <location>
        <begin position="40"/>
        <end position="438"/>
    </location>
</feature>
<dbReference type="SUPFAM" id="SSF48208">
    <property type="entry name" value="Six-hairpin glycosidases"/>
    <property type="match status" value="1"/>
</dbReference>
<gene>
    <name evidence="2" type="ORF">C0V82_11115</name>
</gene>